<sequence>MDGGRCIGVLGGGQLGRMLSEAASRLNVPIRFLDVGEHSPAKQLVSVPASMPGPQHVDGSFVDKAKIRELAKQVDILTVEIEHVDADQLQAVLDEGLVQAVHPAPSTVRLIQDKYLQKKHLMQHNIPVVESVAIDAGSDMIANVQQVAQQFGLPLMLKSRTEAYDGRGNFVLTSIDQVHTAIDALGGGSRPLYAEKWAPFEKEIAVMVVRSSTGTVSSYTAVETVHEHSVCHRVYAPLRTSKPELSERAQRIAEKAVATFEGAGIFGVELFLLRDGTILLNEIAPRPHNSGHYTIDACETSQFENHLRAILGLPLGSTALKVPAAAMLNILGLADVRNDSEAVAKTLAPAVRSLSVPGTTVHLYGKSGCRPGRKMGHINVVGLSDEQVHERMSLLLDELSRAKEAVKQQQPWDFASAKQRAAMPVPGKPQAPQDFSHPQPLVGIIMGSDSDLSVMMSAAQILKDFEVPFELTIVSAHRTPDRMREYARSARSRGLRVIIAGAGGAAHLPGMVAAQTCLPVIGVPVKGRTLDGVDSLHSIVQMPRGVPVATVAINNSVNAALLAIRILGTNIPLYADKMERYMYDMEMGVMEKVERLADQGWQYGQPHTVA</sequence>
<dbReference type="KEGG" id="mgl:MGL_2675"/>
<dbReference type="InterPro" id="IPR013815">
    <property type="entry name" value="ATP_grasp_subdomain_1"/>
</dbReference>
<dbReference type="InterPro" id="IPR033747">
    <property type="entry name" value="PurE_ClassI"/>
</dbReference>
<dbReference type="RefSeq" id="XP_001730293.1">
    <property type="nucleotide sequence ID" value="XM_001730241.1"/>
</dbReference>
<dbReference type="PIRSF" id="PIRSF001340">
    <property type="entry name" value="AIR_carboxylase"/>
    <property type="match status" value="1"/>
</dbReference>
<comment type="similarity">
    <text evidence="3 11">In the C-terminal section; belongs to the AIR carboxylase family. Class I subfamily.</text>
</comment>
<dbReference type="GO" id="GO:0046872">
    <property type="term" value="F:metal ion binding"/>
    <property type="evidence" value="ECO:0007669"/>
    <property type="project" value="InterPro"/>
</dbReference>
<dbReference type="Pfam" id="PF17769">
    <property type="entry name" value="PurK_C"/>
    <property type="match status" value="1"/>
</dbReference>
<evidence type="ECO:0000256" key="9">
    <source>
        <dbReference type="ARBA" id="ARBA00022840"/>
    </source>
</evidence>
<dbReference type="NCBIfam" id="TIGR01161">
    <property type="entry name" value="purK"/>
    <property type="match status" value="1"/>
</dbReference>
<evidence type="ECO:0000256" key="11">
    <source>
        <dbReference type="PIRNR" id="PIRNR001340"/>
    </source>
</evidence>
<gene>
    <name evidence="13" type="ORF">MGL_2675</name>
</gene>
<dbReference type="GeneID" id="5854598"/>
<dbReference type="SUPFAM" id="SSF56059">
    <property type="entry name" value="Glutathione synthetase ATP-binding domain-like"/>
    <property type="match status" value="1"/>
</dbReference>
<keyword evidence="9 11" id="KW-0067">ATP-binding</keyword>
<evidence type="ECO:0000313" key="13">
    <source>
        <dbReference type="EMBL" id="EDP43079.1"/>
    </source>
</evidence>
<dbReference type="SUPFAM" id="SSF52255">
    <property type="entry name" value="N5-CAIR mutase (phosphoribosylaminoimidazole carboxylase, PurE)"/>
    <property type="match status" value="1"/>
</dbReference>
<dbReference type="InterPro" id="IPR005875">
    <property type="entry name" value="PurK"/>
</dbReference>
<evidence type="ECO:0000313" key="14">
    <source>
        <dbReference type="Proteomes" id="UP000008837"/>
    </source>
</evidence>
<dbReference type="HAMAP" id="MF_01928">
    <property type="entry name" value="PurK"/>
    <property type="match status" value="1"/>
</dbReference>
<dbReference type="InParanoid" id="A8Q4Y8"/>
<evidence type="ECO:0000256" key="3">
    <source>
        <dbReference type="ARBA" id="ARBA00006114"/>
    </source>
</evidence>
<name>A8Q4Y8_MALGO</name>
<protein>
    <recommendedName>
        <fullName evidence="5 11">Phosphoribosylaminoimidazole carboxylase</fullName>
        <ecNumber evidence="4 11">4.1.1.21</ecNumber>
    </recommendedName>
</protein>
<dbReference type="SMART" id="SM01001">
    <property type="entry name" value="AIRC"/>
    <property type="match status" value="1"/>
</dbReference>
<dbReference type="InterPro" id="IPR040686">
    <property type="entry name" value="PurK_C"/>
</dbReference>
<dbReference type="SUPFAM" id="SSF51246">
    <property type="entry name" value="Rudiment single hybrid motif"/>
    <property type="match status" value="1"/>
</dbReference>
<keyword evidence="7 11" id="KW-0658">Purine biosynthesis</keyword>
<keyword evidence="10 11" id="KW-0456">Lyase</keyword>
<dbReference type="InterPro" id="IPR003135">
    <property type="entry name" value="ATP-grasp_carboxylate-amine"/>
</dbReference>
<dbReference type="InterPro" id="IPR011054">
    <property type="entry name" value="Rudment_hybrid_motif"/>
</dbReference>
<accession>A8Q4Y8</accession>
<comment type="catalytic activity">
    <reaction evidence="1 11">
        <text>5-amino-1-(5-phospho-D-ribosyl)imidazole-4-carboxylate + H(+) = 5-amino-1-(5-phospho-beta-D-ribosyl)imidazole + CO2</text>
        <dbReference type="Rhea" id="RHEA:10792"/>
        <dbReference type="ChEBI" id="CHEBI:15378"/>
        <dbReference type="ChEBI" id="CHEBI:16526"/>
        <dbReference type="ChEBI" id="CHEBI:77657"/>
        <dbReference type="ChEBI" id="CHEBI:137981"/>
        <dbReference type="EC" id="4.1.1.21"/>
    </reaction>
</comment>
<dbReference type="SUPFAM" id="SSF52440">
    <property type="entry name" value="PreATP-grasp domain"/>
    <property type="match status" value="1"/>
</dbReference>
<dbReference type="Pfam" id="PF02222">
    <property type="entry name" value="ATP-grasp"/>
    <property type="match status" value="1"/>
</dbReference>
<dbReference type="VEuPathDB" id="FungiDB:MGL_2675"/>
<dbReference type="InterPro" id="IPR016185">
    <property type="entry name" value="PreATP-grasp_dom_sf"/>
</dbReference>
<dbReference type="FunFam" id="3.40.50.1970:FF:000013">
    <property type="entry name" value="Phosphoribosylaminoimidazole carboxylase"/>
    <property type="match status" value="1"/>
</dbReference>
<dbReference type="Gene3D" id="3.30.470.20">
    <property type="entry name" value="ATP-grasp fold, B domain"/>
    <property type="match status" value="1"/>
</dbReference>
<dbReference type="AlphaFoldDB" id="A8Q4Y8"/>
<dbReference type="PANTHER" id="PTHR11609:SF5">
    <property type="entry name" value="PHOSPHORIBOSYLAMINOIMIDAZOLE CARBOXYLASE"/>
    <property type="match status" value="1"/>
</dbReference>
<evidence type="ECO:0000256" key="6">
    <source>
        <dbReference type="ARBA" id="ARBA00022741"/>
    </source>
</evidence>
<dbReference type="EC" id="4.1.1.21" evidence="4 11"/>
<dbReference type="FunFam" id="3.30.470.20:FF:000037">
    <property type="entry name" value="Phosphoribosylaminoimidazole carboxylase, chloroplastic"/>
    <property type="match status" value="1"/>
</dbReference>
<dbReference type="PROSITE" id="PS50975">
    <property type="entry name" value="ATP_GRASP"/>
    <property type="match status" value="1"/>
</dbReference>
<evidence type="ECO:0000256" key="8">
    <source>
        <dbReference type="ARBA" id="ARBA00022793"/>
    </source>
</evidence>
<keyword evidence="14" id="KW-1185">Reference proteome</keyword>
<dbReference type="Gene3D" id="3.40.50.1970">
    <property type="match status" value="1"/>
</dbReference>
<comment type="pathway">
    <text evidence="2 11">Purine metabolism; IMP biosynthesis via de novo pathway; 5-amino-1-(5-phospho-D-ribosyl)imidazole-4-carboxylate from 5-amino-1-(5-phospho-D-ribosyl)imidazole (carboxylase route): step 1/1.</text>
</comment>
<organism evidence="13 14">
    <name type="scientific">Malassezia globosa (strain ATCC MYA-4612 / CBS 7966)</name>
    <name type="common">Dandruff-associated fungus</name>
    <dbReference type="NCBI Taxonomy" id="425265"/>
    <lineage>
        <taxon>Eukaryota</taxon>
        <taxon>Fungi</taxon>
        <taxon>Dikarya</taxon>
        <taxon>Basidiomycota</taxon>
        <taxon>Ustilaginomycotina</taxon>
        <taxon>Malasseziomycetes</taxon>
        <taxon>Malasseziales</taxon>
        <taxon>Malasseziaceae</taxon>
        <taxon>Malassezia</taxon>
    </lineage>
</organism>
<evidence type="ECO:0000256" key="4">
    <source>
        <dbReference type="ARBA" id="ARBA00012329"/>
    </source>
</evidence>
<evidence type="ECO:0000256" key="1">
    <source>
        <dbReference type="ARBA" id="ARBA00001244"/>
    </source>
</evidence>
<dbReference type="Proteomes" id="UP000008837">
    <property type="component" value="Unassembled WGS sequence"/>
</dbReference>
<evidence type="ECO:0000256" key="2">
    <source>
        <dbReference type="ARBA" id="ARBA00004747"/>
    </source>
</evidence>
<dbReference type="InterPro" id="IPR016301">
    <property type="entry name" value="Ade2_fungi/plant"/>
</dbReference>
<dbReference type="EMBL" id="AAYY01000009">
    <property type="protein sequence ID" value="EDP43079.1"/>
    <property type="molecule type" value="Genomic_DNA"/>
</dbReference>
<keyword evidence="8 11" id="KW-0210">Decarboxylase</keyword>
<dbReference type="HAMAP" id="MF_01929">
    <property type="entry name" value="PurE_classI"/>
    <property type="match status" value="1"/>
</dbReference>
<dbReference type="PANTHER" id="PTHR11609">
    <property type="entry name" value="PURINE BIOSYNTHESIS PROTEIN 6/7, PUR6/7"/>
    <property type="match status" value="1"/>
</dbReference>
<dbReference type="NCBIfam" id="TIGR01162">
    <property type="entry name" value="purE"/>
    <property type="match status" value="1"/>
</dbReference>
<dbReference type="STRING" id="425265.A8Q4Y8"/>
<dbReference type="InterPro" id="IPR000031">
    <property type="entry name" value="PurE_dom"/>
</dbReference>
<dbReference type="InterPro" id="IPR054350">
    <property type="entry name" value="PurT/PurK_preATP-grasp"/>
</dbReference>
<dbReference type="InterPro" id="IPR011761">
    <property type="entry name" value="ATP-grasp"/>
</dbReference>
<dbReference type="FunCoup" id="A8Q4Y8">
    <property type="interactions" value="67"/>
</dbReference>
<reference evidence="13 14" key="1">
    <citation type="journal article" date="2007" name="Proc. Natl. Acad. Sci. U.S.A.">
        <title>Dandruff-associated Malassezia genomes reveal convergent and divergent virulence traits shared with plant and human fungal pathogens.</title>
        <authorList>
            <person name="Xu J."/>
            <person name="Saunders C.W."/>
            <person name="Hu P."/>
            <person name="Grant R.A."/>
            <person name="Boekhout T."/>
            <person name="Kuramae E.E."/>
            <person name="Kronstad J.W."/>
            <person name="Deangelis Y.M."/>
            <person name="Reeder N.L."/>
            <person name="Johnstone K.R."/>
            <person name="Leland M."/>
            <person name="Fieno A.M."/>
            <person name="Begley W.M."/>
            <person name="Sun Y."/>
            <person name="Lacey M.P."/>
            <person name="Chaudhary T."/>
            <person name="Keough T."/>
            <person name="Chu L."/>
            <person name="Sears R."/>
            <person name="Yuan B."/>
            <person name="Dawson T.L.Jr."/>
        </authorList>
    </citation>
    <scope>NUCLEOTIDE SEQUENCE [LARGE SCALE GENOMIC DNA]</scope>
    <source>
        <strain evidence="14">ATCC MYA-4612 / CBS 7966</strain>
    </source>
</reference>
<dbReference type="Pfam" id="PF00731">
    <property type="entry name" value="AIRC"/>
    <property type="match status" value="1"/>
</dbReference>
<dbReference type="NCBIfam" id="NF004679">
    <property type="entry name" value="PRK06019.1-5"/>
    <property type="match status" value="1"/>
</dbReference>
<dbReference type="Gene3D" id="3.40.50.20">
    <property type="match status" value="1"/>
</dbReference>
<feature type="domain" description="ATP-grasp" evidence="12">
    <location>
        <begin position="118"/>
        <end position="311"/>
    </location>
</feature>
<proteinExistence type="inferred from homology"/>
<evidence type="ECO:0000256" key="5">
    <source>
        <dbReference type="ARBA" id="ARBA00021059"/>
    </source>
</evidence>
<dbReference type="GO" id="GO:0005524">
    <property type="term" value="F:ATP binding"/>
    <property type="evidence" value="ECO:0007669"/>
    <property type="project" value="UniProtKB-UniRule"/>
</dbReference>
<evidence type="ECO:0000259" key="12">
    <source>
        <dbReference type="PROSITE" id="PS50975"/>
    </source>
</evidence>
<dbReference type="Pfam" id="PF22660">
    <property type="entry name" value="RS_preATP-grasp-like"/>
    <property type="match status" value="1"/>
</dbReference>
<dbReference type="GO" id="GO:0006189">
    <property type="term" value="P:'de novo' IMP biosynthetic process"/>
    <property type="evidence" value="ECO:0007669"/>
    <property type="project" value="UniProtKB-UniRule"/>
</dbReference>
<evidence type="ECO:0000256" key="10">
    <source>
        <dbReference type="ARBA" id="ARBA00023239"/>
    </source>
</evidence>
<comment type="caution">
    <text evidence="13">The sequence shown here is derived from an EMBL/GenBank/DDBJ whole genome shotgun (WGS) entry which is preliminary data.</text>
</comment>
<dbReference type="GO" id="GO:0004638">
    <property type="term" value="F:phosphoribosylaminoimidazole carboxylase activity"/>
    <property type="evidence" value="ECO:0007669"/>
    <property type="project" value="UniProtKB-UniRule"/>
</dbReference>
<dbReference type="OrthoDB" id="15425at2759"/>
<keyword evidence="6 11" id="KW-0547">Nucleotide-binding</keyword>
<dbReference type="OMA" id="PANVKWK"/>
<dbReference type="Gene3D" id="3.30.1490.20">
    <property type="entry name" value="ATP-grasp fold, A domain"/>
    <property type="match status" value="1"/>
</dbReference>
<dbReference type="UniPathway" id="UPA00074">
    <property type="reaction ID" value="UER00130"/>
</dbReference>
<evidence type="ECO:0000256" key="7">
    <source>
        <dbReference type="ARBA" id="ARBA00022755"/>
    </source>
</evidence>